<keyword evidence="2" id="KW-1185">Reference proteome</keyword>
<dbReference type="AlphaFoldDB" id="A0A6N8FCQ9"/>
<accession>A0A6N8FCQ9</accession>
<evidence type="ECO:0000313" key="1">
    <source>
        <dbReference type="EMBL" id="MUH72532.1"/>
    </source>
</evidence>
<reference evidence="1 2" key="1">
    <citation type="submission" date="2019-11" db="EMBL/GenBank/DDBJ databases">
        <title>P. haliotis isolates from Z. marina roots.</title>
        <authorList>
            <person name="Cohen M."/>
            <person name="Jospin G."/>
            <person name="Eisen J.A."/>
            <person name="Coil D.A."/>
        </authorList>
    </citation>
    <scope>NUCLEOTIDE SEQUENCE [LARGE SCALE GENOMIC DNA]</scope>
    <source>
        <strain evidence="1 2">UCD-MCMsp1aY</strain>
    </source>
</reference>
<sequence length="85" mass="10057">MKNDLDLHMLLRVFDKIRTKGEQIEQGHQLEGVKAVSDFDGYTVVLSDVQCNLTLFFHNKYEFDYPSGTAREQFENRILYIDKHF</sequence>
<name>A0A6N8FCQ9_9GAMM</name>
<dbReference type="Pfam" id="PF11280">
    <property type="entry name" value="DUF3081"/>
    <property type="match status" value="1"/>
</dbReference>
<evidence type="ECO:0000313" key="2">
    <source>
        <dbReference type="Proteomes" id="UP000439994"/>
    </source>
</evidence>
<dbReference type="InterPro" id="IPR021432">
    <property type="entry name" value="DUF3081"/>
</dbReference>
<organism evidence="1 2">
    <name type="scientific">Psychrosphaera haliotis</name>
    <dbReference type="NCBI Taxonomy" id="555083"/>
    <lineage>
        <taxon>Bacteria</taxon>
        <taxon>Pseudomonadati</taxon>
        <taxon>Pseudomonadota</taxon>
        <taxon>Gammaproteobacteria</taxon>
        <taxon>Alteromonadales</taxon>
        <taxon>Pseudoalteromonadaceae</taxon>
        <taxon>Psychrosphaera</taxon>
    </lineage>
</organism>
<proteinExistence type="predicted"/>
<dbReference type="EMBL" id="WOCD01000003">
    <property type="protein sequence ID" value="MUH72532.1"/>
    <property type="molecule type" value="Genomic_DNA"/>
</dbReference>
<gene>
    <name evidence="1" type="ORF">GNP35_08540</name>
</gene>
<protein>
    <submittedName>
        <fullName evidence="1">DUF3081 family protein</fullName>
    </submittedName>
</protein>
<dbReference type="OrthoDB" id="5818611at2"/>
<dbReference type="Proteomes" id="UP000439994">
    <property type="component" value="Unassembled WGS sequence"/>
</dbReference>
<comment type="caution">
    <text evidence="1">The sequence shown here is derived from an EMBL/GenBank/DDBJ whole genome shotgun (WGS) entry which is preliminary data.</text>
</comment>
<dbReference type="RefSeq" id="WP_155695702.1">
    <property type="nucleotide sequence ID" value="NZ_BAAAFQ010000004.1"/>
</dbReference>